<gene>
    <name evidence="1" type="ORF">ACFPUZ_09970</name>
</gene>
<protein>
    <submittedName>
        <fullName evidence="1">Molybdenum cofactor biosynthesis protein MoaE</fullName>
    </submittedName>
</protein>
<reference evidence="2" key="1">
    <citation type="journal article" date="2019" name="Int. J. Syst. Evol. Microbiol.">
        <title>The Global Catalogue of Microorganisms (GCM) 10K type strain sequencing project: providing services to taxonomists for standard genome sequencing and annotation.</title>
        <authorList>
            <consortium name="The Broad Institute Genomics Platform"/>
            <consortium name="The Broad Institute Genome Sequencing Center for Infectious Disease"/>
            <person name="Wu L."/>
            <person name="Ma J."/>
        </authorList>
    </citation>
    <scope>NUCLEOTIDE SEQUENCE [LARGE SCALE GENOMIC DNA]</scope>
    <source>
        <strain evidence="2">CCUG 51943</strain>
    </source>
</reference>
<organism evidence="1 2">
    <name type="scientific">Corynebacterium nasicanis</name>
    <dbReference type="NCBI Taxonomy" id="1448267"/>
    <lineage>
        <taxon>Bacteria</taxon>
        <taxon>Bacillati</taxon>
        <taxon>Actinomycetota</taxon>
        <taxon>Actinomycetes</taxon>
        <taxon>Mycobacteriales</taxon>
        <taxon>Corynebacteriaceae</taxon>
        <taxon>Corynebacterium</taxon>
    </lineage>
</organism>
<dbReference type="EMBL" id="JBHSQE010000009">
    <property type="protein sequence ID" value="MFC6147130.1"/>
    <property type="molecule type" value="Genomic_DNA"/>
</dbReference>
<dbReference type="InterPro" id="IPR036563">
    <property type="entry name" value="MoaE_sf"/>
</dbReference>
<keyword evidence="2" id="KW-1185">Reference proteome</keyword>
<evidence type="ECO:0000313" key="1">
    <source>
        <dbReference type="EMBL" id="MFC6147130.1"/>
    </source>
</evidence>
<dbReference type="InterPro" id="IPR003448">
    <property type="entry name" value="Mopterin_biosynth_MoaE"/>
</dbReference>
<dbReference type="Gene3D" id="3.90.1170.40">
    <property type="entry name" value="Molybdopterin biosynthesis MoaE subunit"/>
    <property type="match status" value="1"/>
</dbReference>
<evidence type="ECO:0000313" key="2">
    <source>
        <dbReference type="Proteomes" id="UP001596244"/>
    </source>
</evidence>
<dbReference type="Pfam" id="PF02391">
    <property type="entry name" value="MoaE"/>
    <property type="match status" value="1"/>
</dbReference>
<name>A0ABW1QEV7_9CORY</name>
<accession>A0ABW1QEV7</accession>
<dbReference type="SUPFAM" id="SSF54690">
    <property type="entry name" value="Molybdopterin synthase subunit MoaE"/>
    <property type="match status" value="1"/>
</dbReference>
<proteinExistence type="predicted"/>
<dbReference type="Proteomes" id="UP001596244">
    <property type="component" value="Unassembled WGS sequence"/>
</dbReference>
<comment type="caution">
    <text evidence="1">The sequence shown here is derived from an EMBL/GenBank/DDBJ whole genome shotgun (WGS) entry which is preliminary data.</text>
</comment>
<dbReference type="RefSeq" id="WP_377001762.1">
    <property type="nucleotide sequence ID" value="NZ_JBHSQE010000009.1"/>
</dbReference>
<dbReference type="PANTHER" id="PTHR23404">
    <property type="entry name" value="MOLYBDOPTERIN SYNTHASE RELATED"/>
    <property type="match status" value="1"/>
</dbReference>
<sequence>MSTDPSYVATQTHQVIGAHLTHHPLEALLAEARLETMTDAMGALVVFEGIVRDHDGGEQVRALTYTAHPSAQEVLTAVAQGVVDKHREVRLWTAHRTGDLQIGDLAFAVAVASAHRAAAFAAAAELADRVKAEVPIWKEQELLHGPSRWVGLE</sequence>